<keyword evidence="2" id="KW-1133">Transmembrane helix</keyword>
<keyword evidence="2" id="KW-0472">Membrane</keyword>
<evidence type="ECO:0000313" key="3">
    <source>
        <dbReference type="EMBL" id="PTB57807.1"/>
    </source>
</evidence>
<feature type="compositionally biased region" description="Polar residues" evidence="1">
    <location>
        <begin position="1"/>
        <end position="12"/>
    </location>
</feature>
<dbReference type="RefSeq" id="XP_024777484.1">
    <property type="nucleotide sequence ID" value="XM_024914475.1"/>
</dbReference>
<evidence type="ECO:0000256" key="2">
    <source>
        <dbReference type="SAM" id="Phobius"/>
    </source>
</evidence>
<evidence type="ECO:0000256" key="1">
    <source>
        <dbReference type="SAM" id="MobiDB-lite"/>
    </source>
</evidence>
<name>A0A2T4AL72_TRIHA</name>
<dbReference type="EMBL" id="KZ679677">
    <property type="protein sequence ID" value="PTB57807.1"/>
    <property type="molecule type" value="Genomic_DNA"/>
</dbReference>
<dbReference type="AlphaFoldDB" id="A0A2T4AL72"/>
<reference evidence="3 4" key="1">
    <citation type="submission" date="2016-07" db="EMBL/GenBank/DDBJ databases">
        <title>Multiple horizontal gene transfer events from other fungi enriched the ability of initially mycotrophic Trichoderma (Ascomycota) to feed on dead plant biomass.</title>
        <authorList>
            <consortium name="DOE Joint Genome Institute"/>
            <person name="Aerts A."/>
            <person name="Atanasova L."/>
            <person name="Chenthamara K."/>
            <person name="Zhang J."/>
            <person name="Grujic M."/>
            <person name="Henrissat B."/>
            <person name="Kuo A."/>
            <person name="Salamov A."/>
            <person name="Lipzen A."/>
            <person name="Labutti K."/>
            <person name="Barry K."/>
            <person name="Miao Y."/>
            <person name="Rahimi M.J."/>
            <person name="Shen Q."/>
            <person name="Grigoriev I.V."/>
            <person name="Kubicek C.P."/>
            <person name="Druzhinina I.S."/>
        </authorList>
    </citation>
    <scope>NUCLEOTIDE SEQUENCE [LARGE SCALE GENOMIC DNA]</scope>
    <source>
        <strain evidence="3 4">CBS 226.95</strain>
    </source>
</reference>
<feature type="compositionally biased region" description="Polar residues" evidence="1">
    <location>
        <begin position="19"/>
        <end position="36"/>
    </location>
</feature>
<feature type="region of interest" description="Disordered" evidence="1">
    <location>
        <begin position="1"/>
        <end position="54"/>
    </location>
</feature>
<keyword evidence="2" id="KW-0812">Transmembrane</keyword>
<evidence type="ECO:0000313" key="4">
    <source>
        <dbReference type="Proteomes" id="UP000241690"/>
    </source>
</evidence>
<gene>
    <name evidence="3" type="ORF">M431DRAFT_350390</name>
</gene>
<accession>A0A2T4AL72</accession>
<sequence length="185" mass="21460">MKKNKANSLFESSTHKSTHNVPHNYQPNPNSHQTPSARERRSKTKENPKLSRLVLPAEHGKKNTTAILPTKMPFSLPFQLQQCLAIYSLNTFFLLLSFSASMLLCFHVQGGTLQHSSFCVFWHPLLTKNKRDNKGRRKGVKKNNDYWIDPPSYMNPAQYRCFASLPMQMNMRKGREKKRRIINIT</sequence>
<protein>
    <recommendedName>
        <fullName evidence="5">Transmembrane protein</fullName>
    </recommendedName>
</protein>
<dbReference type="Proteomes" id="UP000241690">
    <property type="component" value="Unassembled WGS sequence"/>
</dbReference>
<evidence type="ECO:0008006" key="5">
    <source>
        <dbReference type="Google" id="ProtNLM"/>
    </source>
</evidence>
<organism evidence="3 4">
    <name type="scientific">Trichoderma harzianum CBS 226.95</name>
    <dbReference type="NCBI Taxonomy" id="983964"/>
    <lineage>
        <taxon>Eukaryota</taxon>
        <taxon>Fungi</taxon>
        <taxon>Dikarya</taxon>
        <taxon>Ascomycota</taxon>
        <taxon>Pezizomycotina</taxon>
        <taxon>Sordariomycetes</taxon>
        <taxon>Hypocreomycetidae</taxon>
        <taxon>Hypocreales</taxon>
        <taxon>Hypocreaceae</taxon>
        <taxon>Trichoderma</taxon>
    </lineage>
</organism>
<proteinExistence type="predicted"/>
<keyword evidence="4" id="KW-1185">Reference proteome</keyword>
<dbReference type="GeneID" id="36623040"/>
<feature type="transmembrane region" description="Helical" evidence="2">
    <location>
        <begin position="84"/>
        <end position="106"/>
    </location>
</feature>